<dbReference type="InterPro" id="IPR039386">
    <property type="entry name" value="Homoaconitase_swivel"/>
</dbReference>
<evidence type="ECO:0000256" key="11">
    <source>
        <dbReference type="ARBA" id="ARBA00023014"/>
    </source>
</evidence>
<evidence type="ECO:0000256" key="15">
    <source>
        <dbReference type="ARBA" id="ARBA00029338"/>
    </source>
</evidence>
<dbReference type="OrthoDB" id="10262323at2759"/>
<evidence type="ECO:0000256" key="5">
    <source>
        <dbReference type="ARBA" id="ARBA00012022"/>
    </source>
</evidence>
<sequence>MIVHYQFIPQKTRSLTVAYRPRLLPRRPLSIPSCYRPFSASRWTFSPEVFHSQREDPSTSAILSSLQTSTPPVPQTLVEKIVQKYSVGLAPGKHVRSGDYVTISPYKCMTHDNSWPVALKFMSIGASKLQDPKQIVMTLDHDVQNKSEKNLLKYQQIEQFAKTHEVDFYPAGRGIGHQIMVEEGYAWPGTLVVASDSHSNMYGGVGCLGTPVVRTDAASIWATGKTWWQIPPVAKVNFTGVLPTGVTGKDVIVALCGLFDKDDVLNHAIEFTGSEETMRSLAVDDRLTIANMTTEWGALAGLFPVDNILKGWLRSKATAAAMWGSSVSGLPSSANTRFTHSLLDKMFKQPLAADKGAHYAKELYLDLSTLSPYVSGPNSVKVATPLNDLEAQDIKVNKAYLVSCTNSRASDLAAAAKVFKEAAEKNGGKIPKLADGVKFYIAAASIPEQNAAEEAGDWQVLVEAGAQPLPAGCGPCIGLGTGLLEPGEVGISATNRNFKGRMGSTDAKAYLASPEVVAASALSGKISGPGWYEKPEGWTGVIRGEGDGIKEEERMLTAEEAIVKVISQLDNILEDAEKVFGNEASTSPSTSSSSQEKPSQQQTPPPQEPSSDDTTSLTELFPGFPERVSGEIIFCNADNINTDGIYPGKYTYQDNISTSQMAQVCMSNYDPSFSELARPGDILVTGYNFGCGSSREQAATAILAKRIPLVVAGSFGNIFSRNSINNALMGLEVPKLTERLREYFSGVAGRGENKTLTQRTGWTLTWDVRRSRIEVQEGEGGKKWTHKVGELPPNVQEIIARGGLEKWVKNAIAES</sequence>
<dbReference type="PROSITE" id="PS00450">
    <property type="entry name" value="ACONITASE_1"/>
    <property type="match status" value="1"/>
</dbReference>
<organism evidence="21 22">
    <name type="scientific">[Emmonsia] crescens</name>
    <dbReference type="NCBI Taxonomy" id="73230"/>
    <lineage>
        <taxon>Eukaryota</taxon>
        <taxon>Fungi</taxon>
        <taxon>Dikarya</taxon>
        <taxon>Ascomycota</taxon>
        <taxon>Pezizomycotina</taxon>
        <taxon>Eurotiomycetes</taxon>
        <taxon>Eurotiomycetidae</taxon>
        <taxon>Onygenales</taxon>
        <taxon>Ajellomycetaceae</taxon>
        <taxon>Emergomyces</taxon>
    </lineage>
</organism>
<keyword evidence="10 17" id="KW-0408">Iron</keyword>
<dbReference type="EMBL" id="LCZI01001531">
    <property type="protein sequence ID" value="KKZ60501.1"/>
    <property type="molecule type" value="Genomic_DNA"/>
</dbReference>
<dbReference type="GO" id="GO:0046872">
    <property type="term" value="F:metal ion binding"/>
    <property type="evidence" value="ECO:0007669"/>
    <property type="project" value="UniProtKB-UniRule"/>
</dbReference>
<dbReference type="InterPro" id="IPR004418">
    <property type="entry name" value="Homoaconitase_mito"/>
</dbReference>
<dbReference type="InterPro" id="IPR015931">
    <property type="entry name" value="Acnase/IPM_dHydase_lsu_aba_1/3"/>
</dbReference>
<dbReference type="PROSITE" id="PS01244">
    <property type="entry name" value="ACONITASE_2"/>
    <property type="match status" value="1"/>
</dbReference>
<dbReference type="VEuPathDB" id="FungiDB:EMCG_04838"/>
<comment type="pathway">
    <text evidence="3 17">Amino-acid biosynthesis; L-lysine biosynthesis via AAA pathway; L-alpha-aminoadipate from 2-oxoglutarate: step 3/5.</text>
</comment>
<comment type="function">
    <text evidence="1 17">Catalyzes the reversible hydration of cis-homoaconitate to (2R,3S)-homoisocitrate, a step in the alpha-aminoadipate pathway for lysine biosynthesis.</text>
</comment>
<evidence type="ECO:0000313" key="21">
    <source>
        <dbReference type="EMBL" id="KKZ60501.1"/>
    </source>
</evidence>
<dbReference type="PANTHER" id="PTHR43822">
    <property type="entry name" value="HOMOACONITASE, MITOCHONDRIAL-RELATED"/>
    <property type="match status" value="1"/>
</dbReference>
<keyword evidence="7 17" id="KW-0028">Amino-acid biosynthesis</keyword>
<keyword evidence="9 17" id="KW-0809">Transit peptide</keyword>
<dbReference type="AlphaFoldDB" id="A0A0G2J714"/>
<accession>A0A0G2J714</accession>
<dbReference type="GO" id="GO:0019878">
    <property type="term" value="P:lysine biosynthetic process via aminoadipic acid"/>
    <property type="evidence" value="ECO:0007669"/>
    <property type="project" value="UniProtKB-UniRule"/>
</dbReference>
<dbReference type="FunFam" id="3.30.499.10:FF:000013">
    <property type="entry name" value="Homoaconitase, mitochondrial"/>
    <property type="match status" value="1"/>
</dbReference>
<comment type="similarity">
    <text evidence="4 17">Belongs to the aconitase/IPM isomerase family.</text>
</comment>
<dbReference type="GO" id="GO:0051539">
    <property type="term" value="F:4 iron, 4 sulfur cluster binding"/>
    <property type="evidence" value="ECO:0007669"/>
    <property type="project" value="UniProtKB-UniRule"/>
</dbReference>
<dbReference type="InterPro" id="IPR018136">
    <property type="entry name" value="Aconitase_4Fe-4S_BS"/>
</dbReference>
<reference evidence="22" key="1">
    <citation type="journal article" date="2015" name="PLoS Genet.">
        <title>The dynamic genome and transcriptome of the human fungal pathogen Blastomyces and close relative Emmonsia.</title>
        <authorList>
            <person name="Munoz J.F."/>
            <person name="Gauthier G.M."/>
            <person name="Desjardins C.A."/>
            <person name="Gallo J.E."/>
            <person name="Holder J."/>
            <person name="Sullivan T.D."/>
            <person name="Marty A.J."/>
            <person name="Carmen J.C."/>
            <person name="Chen Z."/>
            <person name="Ding L."/>
            <person name="Gujja S."/>
            <person name="Magrini V."/>
            <person name="Misas E."/>
            <person name="Mitreva M."/>
            <person name="Priest M."/>
            <person name="Saif S."/>
            <person name="Whiston E.A."/>
            <person name="Young S."/>
            <person name="Zeng Q."/>
            <person name="Goldman W.E."/>
            <person name="Mardis E.R."/>
            <person name="Taylor J.W."/>
            <person name="McEwen J.G."/>
            <person name="Clay O.K."/>
            <person name="Klein B.S."/>
            <person name="Cuomo C.A."/>
        </authorList>
    </citation>
    <scope>NUCLEOTIDE SEQUENCE [LARGE SCALE GENOMIC DNA]</scope>
    <source>
        <strain evidence="22">UAMH 3008</strain>
    </source>
</reference>
<evidence type="ECO:0000256" key="13">
    <source>
        <dbReference type="ARBA" id="ARBA00023154"/>
    </source>
</evidence>
<dbReference type="InterPro" id="IPR036008">
    <property type="entry name" value="Aconitase_4Fe-4S_dom"/>
</dbReference>
<dbReference type="Pfam" id="PF00330">
    <property type="entry name" value="Aconitase"/>
    <property type="match status" value="1"/>
</dbReference>
<name>A0A0G2J714_9EURO</name>
<feature type="region of interest" description="Disordered" evidence="18">
    <location>
        <begin position="582"/>
        <end position="621"/>
    </location>
</feature>
<evidence type="ECO:0000256" key="1">
    <source>
        <dbReference type="ARBA" id="ARBA00003422"/>
    </source>
</evidence>
<evidence type="ECO:0000256" key="4">
    <source>
        <dbReference type="ARBA" id="ARBA00007185"/>
    </source>
</evidence>
<evidence type="ECO:0000259" key="19">
    <source>
        <dbReference type="Pfam" id="PF00330"/>
    </source>
</evidence>
<dbReference type="FunFam" id="3.30.499.10:FF:000016">
    <property type="entry name" value="Homoaconitase, mitochondrial"/>
    <property type="match status" value="1"/>
</dbReference>
<feature type="domain" description="Aconitase/3-isopropylmalate dehydratase large subunit alpha/beta/alpha" evidence="19">
    <location>
        <begin position="96"/>
        <end position="524"/>
    </location>
</feature>
<comment type="catalytic activity">
    <reaction evidence="15 17">
        <text>(2R,3S)-homoisocitrate = cis-homoaconitate + H2O</text>
        <dbReference type="Rhea" id="RHEA:15485"/>
        <dbReference type="ChEBI" id="CHEBI:15377"/>
        <dbReference type="ChEBI" id="CHEBI:15404"/>
        <dbReference type="ChEBI" id="CHEBI:58174"/>
        <dbReference type="EC" id="4.2.1.36"/>
    </reaction>
</comment>
<dbReference type="Gene3D" id="3.30.499.10">
    <property type="entry name" value="Aconitase, domain 3"/>
    <property type="match status" value="2"/>
</dbReference>
<keyword evidence="14 17" id="KW-0456">Lyase</keyword>
<dbReference type="Proteomes" id="UP000034164">
    <property type="component" value="Unassembled WGS sequence"/>
</dbReference>
<feature type="domain" description="Aconitase A/isopropylmalate dehydratase small subunit swivel" evidence="20">
    <location>
        <begin position="616"/>
        <end position="735"/>
    </location>
</feature>
<evidence type="ECO:0000256" key="10">
    <source>
        <dbReference type="ARBA" id="ARBA00023004"/>
    </source>
</evidence>
<dbReference type="NCBIfam" id="TIGR00139">
    <property type="entry name" value="h_aconitase"/>
    <property type="match status" value="1"/>
</dbReference>
<comment type="cofactor">
    <cofactor evidence="17">
        <name>[4Fe-4S] cluster</name>
        <dbReference type="ChEBI" id="CHEBI:49883"/>
    </cofactor>
    <text evidence="17">Binds 1 [4Fe-4S] cluster per subunit.</text>
</comment>
<keyword evidence="12 17" id="KW-0496">Mitochondrion</keyword>
<dbReference type="CDD" id="cd01674">
    <property type="entry name" value="Homoaconitase_Swivel"/>
    <property type="match status" value="1"/>
</dbReference>
<evidence type="ECO:0000259" key="20">
    <source>
        <dbReference type="Pfam" id="PF00694"/>
    </source>
</evidence>
<evidence type="ECO:0000256" key="2">
    <source>
        <dbReference type="ARBA" id="ARBA00004173"/>
    </source>
</evidence>
<dbReference type="SUPFAM" id="SSF53732">
    <property type="entry name" value="Aconitase iron-sulfur domain"/>
    <property type="match status" value="1"/>
</dbReference>
<comment type="caution">
    <text evidence="21">The sequence shown here is derived from an EMBL/GenBank/DDBJ whole genome shotgun (WGS) entry which is preliminary data.</text>
</comment>
<evidence type="ECO:0000256" key="8">
    <source>
        <dbReference type="ARBA" id="ARBA00022723"/>
    </source>
</evidence>
<evidence type="ECO:0000256" key="7">
    <source>
        <dbReference type="ARBA" id="ARBA00022605"/>
    </source>
</evidence>
<gene>
    <name evidence="21" type="ORF">EMCG_04838</name>
</gene>
<dbReference type="PANTHER" id="PTHR43822:SF2">
    <property type="entry name" value="HOMOACONITASE, MITOCHONDRIAL"/>
    <property type="match status" value="1"/>
</dbReference>
<dbReference type="InterPro" id="IPR001030">
    <property type="entry name" value="Acoase/IPM_deHydtase_lsu_aba"/>
</dbReference>
<evidence type="ECO:0000256" key="9">
    <source>
        <dbReference type="ARBA" id="ARBA00022946"/>
    </source>
</evidence>
<dbReference type="InterPro" id="IPR000573">
    <property type="entry name" value="AconitaseA/IPMdHydase_ssu_swvl"/>
</dbReference>
<dbReference type="Gene3D" id="3.20.19.10">
    <property type="entry name" value="Aconitase, domain 4"/>
    <property type="match status" value="1"/>
</dbReference>
<keyword evidence="11 17" id="KW-0411">Iron-sulfur</keyword>
<evidence type="ECO:0000256" key="16">
    <source>
        <dbReference type="ARBA" id="ARBA00032706"/>
    </source>
</evidence>
<dbReference type="UniPathway" id="UPA00033">
    <property type="reaction ID" value="UER01027"/>
</dbReference>
<dbReference type="GO" id="GO:0004409">
    <property type="term" value="F:homoaconitate hydratase activity"/>
    <property type="evidence" value="ECO:0007669"/>
    <property type="project" value="UniProtKB-UniRule"/>
</dbReference>
<dbReference type="Pfam" id="PF00694">
    <property type="entry name" value="Aconitase_C"/>
    <property type="match status" value="1"/>
</dbReference>
<evidence type="ECO:0000313" key="22">
    <source>
        <dbReference type="Proteomes" id="UP000034164"/>
    </source>
</evidence>
<evidence type="ECO:0000256" key="14">
    <source>
        <dbReference type="ARBA" id="ARBA00023239"/>
    </source>
</evidence>
<evidence type="ECO:0000256" key="17">
    <source>
        <dbReference type="RuleBase" id="RU362038"/>
    </source>
</evidence>
<dbReference type="SUPFAM" id="SSF52016">
    <property type="entry name" value="LeuD/IlvD-like"/>
    <property type="match status" value="1"/>
</dbReference>
<feature type="compositionally biased region" description="Low complexity" evidence="18">
    <location>
        <begin position="585"/>
        <end position="602"/>
    </location>
</feature>
<evidence type="ECO:0000256" key="3">
    <source>
        <dbReference type="ARBA" id="ARBA00005106"/>
    </source>
</evidence>
<protein>
    <recommendedName>
        <fullName evidence="6 17">Homoaconitase, mitochondrial</fullName>
        <ecNumber evidence="5 17">4.2.1.36</ecNumber>
    </recommendedName>
    <alternativeName>
        <fullName evidence="16 17">Homoaconitate hydratase</fullName>
    </alternativeName>
</protein>
<dbReference type="InterPro" id="IPR050067">
    <property type="entry name" value="IPM_dehydratase_rel_enz"/>
</dbReference>
<evidence type="ECO:0000256" key="12">
    <source>
        <dbReference type="ARBA" id="ARBA00023128"/>
    </source>
</evidence>
<evidence type="ECO:0000256" key="6">
    <source>
        <dbReference type="ARBA" id="ARBA00021560"/>
    </source>
</evidence>
<comment type="subcellular location">
    <subcellularLocation>
        <location evidence="2 17">Mitochondrion</location>
    </subcellularLocation>
</comment>
<dbReference type="InterPro" id="IPR015928">
    <property type="entry name" value="Aconitase/3IPM_dehydase_swvl"/>
</dbReference>
<dbReference type="GO" id="GO:0005759">
    <property type="term" value="C:mitochondrial matrix"/>
    <property type="evidence" value="ECO:0007669"/>
    <property type="project" value="EnsemblFungi"/>
</dbReference>
<evidence type="ECO:0000256" key="18">
    <source>
        <dbReference type="SAM" id="MobiDB-lite"/>
    </source>
</evidence>
<keyword evidence="13 17" id="KW-0457">Lysine biosynthesis</keyword>
<dbReference type="CDD" id="cd01582">
    <property type="entry name" value="Homoaconitase"/>
    <property type="match status" value="1"/>
</dbReference>
<keyword evidence="8 17" id="KW-0479">Metal-binding</keyword>
<proteinExistence type="inferred from homology"/>
<dbReference type="EC" id="4.2.1.36" evidence="5 17"/>
<dbReference type="PRINTS" id="PR00415">
    <property type="entry name" value="ACONITASE"/>
</dbReference>